<organism evidence="8 9">
    <name type="scientific">Mucor plumbeus</name>
    <dbReference type="NCBI Taxonomy" id="97098"/>
    <lineage>
        <taxon>Eukaryota</taxon>
        <taxon>Fungi</taxon>
        <taxon>Fungi incertae sedis</taxon>
        <taxon>Mucoromycota</taxon>
        <taxon>Mucoromycotina</taxon>
        <taxon>Mucoromycetes</taxon>
        <taxon>Mucorales</taxon>
        <taxon>Mucorineae</taxon>
        <taxon>Mucoraceae</taxon>
        <taxon>Mucor</taxon>
    </lineage>
</organism>
<keyword evidence="3 5" id="KW-0863">Zinc-finger</keyword>
<dbReference type="Proteomes" id="UP000650833">
    <property type="component" value="Unassembled WGS sequence"/>
</dbReference>
<keyword evidence="2" id="KW-0479">Metal-binding</keyword>
<evidence type="ECO:0000256" key="6">
    <source>
        <dbReference type="SAM" id="MobiDB-lite"/>
    </source>
</evidence>
<evidence type="ECO:0000313" key="9">
    <source>
        <dbReference type="Proteomes" id="UP000650833"/>
    </source>
</evidence>
<dbReference type="PRINTS" id="PR00405">
    <property type="entry name" value="REVINTRACTNG"/>
</dbReference>
<dbReference type="InterPro" id="IPR001164">
    <property type="entry name" value="ArfGAP_dom"/>
</dbReference>
<dbReference type="AlphaFoldDB" id="A0A8H7QH90"/>
<dbReference type="GO" id="GO:0000139">
    <property type="term" value="C:Golgi membrane"/>
    <property type="evidence" value="ECO:0007669"/>
    <property type="project" value="GOC"/>
</dbReference>
<feature type="region of interest" description="Disordered" evidence="6">
    <location>
        <begin position="254"/>
        <end position="301"/>
    </location>
</feature>
<dbReference type="InterPro" id="IPR037278">
    <property type="entry name" value="ARFGAP/RecO"/>
</dbReference>
<dbReference type="GO" id="GO:0048205">
    <property type="term" value="P:COPI coating of Golgi vesicle"/>
    <property type="evidence" value="ECO:0007669"/>
    <property type="project" value="TreeGrafter"/>
</dbReference>
<gene>
    <name evidence="8" type="ORF">INT46_000070</name>
</gene>
<dbReference type="SUPFAM" id="SSF57863">
    <property type="entry name" value="ArfGap/RecO-like zinc finger"/>
    <property type="match status" value="1"/>
</dbReference>
<dbReference type="SMART" id="SM00105">
    <property type="entry name" value="ArfGap"/>
    <property type="match status" value="1"/>
</dbReference>
<dbReference type="Gene3D" id="1.10.220.150">
    <property type="entry name" value="Arf GTPase activating protein"/>
    <property type="match status" value="1"/>
</dbReference>
<keyword evidence="1" id="KW-0343">GTPase activation</keyword>
<feature type="region of interest" description="Disordered" evidence="6">
    <location>
        <begin position="313"/>
        <end position="341"/>
    </location>
</feature>
<feature type="domain" description="Arf-GAP" evidence="7">
    <location>
        <begin position="10"/>
        <end position="128"/>
    </location>
</feature>
<dbReference type="InterPro" id="IPR038508">
    <property type="entry name" value="ArfGAP_dom_sf"/>
</dbReference>
<dbReference type="PANTHER" id="PTHR45686">
    <property type="entry name" value="ADP-RIBOSYLATION FACTOR GTPASE ACTIVATING PROTEIN 3, ISOFORM H-RELATED"/>
    <property type="match status" value="1"/>
</dbReference>
<evidence type="ECO:0000256" key="4">
    <source>
        <dbReference type="ARBA" id="ARBA00022833"/>
    </source>
</evidence>
<keyword evidence="9" id="KW-1185">Reference proteome</keyword>
<name>A0A8H7QH90_9FUNG</name>
<feature type="compositionally biased region" description="Low complexity" evidence="6">
    <location>
        <begin position="269"/>
        <end position="283"/>
    </location>
</feature>
<evidence type="ECO:0000256" key="1">
    <source>
        <dbReference type="ARBA" id="ARBA00022468"/>
    </source>
</evidence>
<evidence type="ECO:0000256" key="5">
    <source>
        <dbReference type="PROSITE-ProRule" id="PRU00288"/>
    </source>
</evidence>
<dbReference type="PROSITE" id="PS50115">
    <property type="entry name" value="ARFGAP"/>
    <property type="match status" value="1"/>
</dbReference>
<evidence type="ECO:0000256" key="2">
    <source>
        <dbReference type="ARBA" id="ARBA00022723"/>
    </source>
</evidence>
<accession>A0A8H7QH90</accession>
<dbReference type="Pfam" id="PF01412">
    <property type="entry name" value="ArfGap"/>
    <property type="match status" value="1"/>
</dbReference>
<protein>
    <recommendedName>
        <fullName evidence="7">Arf-GAP domain-containing protein</fullName>
    </recommendedName>
</protein>
<keyword evidence="4" id="KW-0862">Zinc</keyword>
<feature type="compositionally biased region" description="Polar residues" evidence="6">
    <location>
        <begin position="320"/>
        <end position="331"/>
    </location>
</feature>
<evidence type="ECO:0000259" key="7">
    <source>
        <dbReference type="PROSITE" id="PS50115"/>
    </source>
</evidence>
<dbReference type="GO" id="GO:0008270">
    <property type="term" value="F:zinc ion binding"/>
    <property type="evidence" value="ECO:0007669"/>
    <property type="project" value="UniProtKB-KW"/>
</dbReference>
<evidence type="ECO:0000313" key="8">
    <source>
        <dbReference type="EMBL" id="KAG2192734.1"/>
    </source>
</evidence>
<dbReference type="CDD" id="cd08831">
    <property type="entry name" value="ArfGap_ArfGap2_3_like"/>
    <property type="match status" value="1"/>
</dbReference>
<dbReference type="OrthoDB" id="983479at2759"/>
<reference evidence="8" key="1">
    <citation type="submission" date="2020-12" db="EMBL/GenBank/DDBJ databases">
        <title>Metabolic potential, ecology and presence of endohyphal bacteria is reflected in genomic diversity of Mucoromycotina.</title>
        <authorList>
            <person name="Muszewska A."/>
            <person name="Okrasinska A."/>
            <person name="Steczkiewicz K."/>
            <person name="Drgas O."/>
            <person name="Orlowska M."/>
            <person name="Perlinska-Lenart U."/>
            <person name="Aleksandrzak-Piekarczyk T."/>
            <person name="Szatraj K."/>
            <person name="Zielenkiewicz U."/>
            <person name="Pilsyk S."/>
            <person name="Malc E."/>
            <person name="Mieczkowski P."/>
            <person name="Kruszewska J.S."/>
            <person name="Biernat P."/>
            <person name="Pawlowska J."/>
        </authorList>
    </citation>
    <scope>NUCLEOTIDE SEQUENCE</scope>
    <source>
        <strain evidence="8">CBS 226.32</strain>
    </source>
</reference>
<proteinExistence type="predicted"/>
<sequence length="455" mass="50611">MPEPTKEQIQTVFRKLKQNRYNKACFDCNAKNPNWASVSFGVYICTDCSSAHRNLGVHISFVRSTVLDSWSWEQLRMMKVGGNQAASEYFSKNGGSMNTNDARMKYTSRTGQQYRELLTKRTAEDAAANPKTVIIDIYDGAETGIEEPPATPISADQQLQQPLEPINIIKEDSSTPVSVEEEKSETPIVETKTPVAKVITPTARAARSSVGGARAPRKSAKSGKLGIKKAPINFNFEAAEAQAKQDLERNIKYGQDEEEEVETTDKVDTSSPSSAATTKPLSSRLAYMDNNNASSKNKEDEYEKLGFGMSRMSMDDKKNNISMPSQKSYQQQEDDSRTARDKFGSAKAISSDQYFGRNEYDPAVSAAESSRLSQFNSAKAISSDQYFGRDSDYDEQRSRSYSDNNDVVSLNDWDNVQDQAVVMARKFVDQAALDLDAVKDLAENATSKIRHYFNA</sequence>
<dbReference type="PANTHER" id="PTHR45686:SF4">
    <property type="entry name" value="ADP-RIBOSYLATION FACTOR GTPASE ACTIVATING PROTEIN 3, ISOFORM H"/>
    <property type="match status" value="1"/>
</dbReference>
<evidence type="ECO:0000256" key="3">
    <source>
        <dbReference type="ARBA" id="ARBA00022771"/>
    </source>
</evidence>
<dbReference type="EMBL" id="JAEPRC010000702">
    <property type="protein sequence ID" value="KAG2192734.1"/>
    <property type="molecule type" value="Genomic_DNA"/>
</dbReference>
<comment type="caution">
    <text evidence="8">The sequence shown here is derived from an EMBL/GenBank/DDBJ whole genome shotgun (WGS) entry which is preliminary data.</text>
</comment>
<dbReference type="GO" id="GO:0005096">
    <property type="term" value="F:GTPase activator activity"/>
    <property type="evidence" value="ECO:0007669"/>
    <property type="project" value="UniProtKB-KW"/>
</dbReference>
<feature type="region of interest" description="Disordered" evidence="6">
    <location>
        <begin position="207"/>
        <end position="226"/>
    </location>
</feature>
<dbReference type="FunFam" id="1.10.220.150:FF:000004">
    <property type="entry name" value="Putative ADP-ribosylation factor GTPase-activating protein 2"/>
    <property type="match status" value="1"/>
</dbReference>